<sequence>MWLFFLCMLIAFGIDRHLKTRTSPVASPTTMPAFVSLTNDDDSYTYDLCYKSAWIAIRHEPVSSEYVGQWLITHHSLVKVLLFQSMQGWTILSAEELPDLSEAGEQLPLFTMLQALSEEFGEVQYFASHRTVEYYAWVKYTDGILQRAYSYLWGTVMNEGAETSIEKLHLPHFMLEGELLPDEELVLTIAKDWSVLPEELILEATIQVS</sequence>
<dbReference type="Proteomes" id="UP001597233">
    <property type="component" value="Unassembled WGS sequence"/>
</dbReference>
<accession>A0ABW4RCZ1</accession>
<keyword evidence="2" id="KW-1185">Reference proteome</keyword>
<dbReference type="EMBL" id="JBHUEH010000001">
    <property type="protein sequence ID" value="MFD1883910.1"/>
    <property type="molecule type" value="Genomic_DNA"/>
</dbReference>
<protein>
    <submittedName>
        <fullName evidence="1">Uncharacterized protein</fullName>
    </submittedName>
</protein>
<evidence type="ECO:0000313" key="2">
    <source>
        <dbReference type="Proteomes" id="UP001597233"/>
    </source>
</evidence>
<organism evidence="1 2">
    <name type="scientific">Paenibacillus wenxiniae</name>
    <dbReference type="NCBI Taxonomy" id="1636843"/>
    <lineage>
        <taxon>Bacteria</taxon>
        <taxon>Bacillati</taxon>
        <taxon>Bacillota</taxon>
        <taxon>Bacilli</taxon>
        <taxon>Bacillales</taxon>
        <taxon>Paenibacillaceae</taxon>
        <taxon>Paenibacillus</taxon>
    </lineage>
</organism>
<evidence type="ECO:0000313" key="1">
    <source>
        <dbReference type="EMBL" id="MFD1883910.1"/>
    </source>
</evidence>
<comment type="caution">
    <text evidence="1">The sequence shown here is derived from an EMBL/GenBank/DDBJ whole genome shotgun (WGS) entry which is preliminary data.</text>
</comment>
<dbReference type="RefSeq" id="WP_347327389.1">
    <property type="nucleotide sequence ID" value="NZ_JBCGUH010000028.1"/>
</dbReference>
<reference evidence="2" key="1">
    <citation type="journal article" date="2019" name="Int. J. Syst. Evol. Microbiol.">
        <title>The Global Catalogue of Microorganisms (GCM) 10K type strain sequencing project: providing services to taxonomists for standard genome sequencing and annotation.</title>
        <authorList>
            <consortium name="The Broad Institute Genomics Platform"/>
            <consortium name="The Broad Institute Genome Sequencing Center for Infectious Disease"/>
            <person name="Wu L."/>
            <person name="Ma J."/>
        </authorList>
    </citation>
    <scope>NUCLEOTIDE SEQUENCE [LARGE SCALE GENOMIC DNA]</scope>
    <source>
        <strain evidence="2">CCUG 54950</strain>
    </source>
</reference>
<gene>
    <name evidence="1" type="ORF">ACFSC9_00045</name>
</gene>
<proteinExistence type="predicted"/>
<name>A0ABW4RCZ1_9BACL</name>